<organism evidence="1 2">
    <name type="scientific">Hyphomicrobium album</name>
    <dbReference type="NCBI Taxonomy" id="2665159"/>
    <lineage>
        <taxon>Bacteria</taxon>
        <taxon>Pseudomonadati</taxon>
        <taxon>Pseudomonadota</taxon>
        <taxon>Alphaproteobacteria</taxon>
        <taxon>Hyphomicrobiales</taxon>
        <taxon>Hyphomicrobiaceae</taxon>
        <taxon>Hyphomicrobium</taxon>
    </lineage>
</organism>
<sequence length="140" mass="15524">MHTLHPNSPGLAAGVTEDMIRDLVHAFYATVRRDPLLGPIFNAKVENWDEHLATLCRFWSSVTLLTGAYKGRPMVVHAALPDLDATHFARWLALFKETAEEICPPEAAELFVDRSQRIAESLKLGIDVQRGRGIPLAPAL</sequence>
<dbReference type="InterPro" id="IPR009050">
    <property type="entry name" value="Globin-like_sf"/>
</dbReference>
<dbReference type="InterPro" id="IPR012292">
    <property type="entry name" value="Globin/Proto"/>
</dbReference>
<dbReference type="GO" id="GO:0019825">
    <property type="term" value="F:oxygen binding"/>
    <property type="evidence" value="ECO:0007669"/>
    <property type="project" value="InterPro"/>
</dbReference>
<gene>
    <name evidence="1" type="ORF">GIW81_05095</name>
</gene>
<reference evidence="1 2" key="1">
    <citation type="submission" date="2019-11" db="EMBL/GenBank/DDBJ databases">
        <title>Identification of a novel strain.</title>
        <authorList>
            <person name="Xu Q."/>
            <person name="Wang G."/>
        </authorList>
    </citation>
    <scope>NUCLEOTIDE SEQUENCE [LARGE SCALE GENOMIC DNA]</scope>
    <source>
        <strain evidence="2">xq</strain>
    </source>
</reference>
<evidence type="ECO:0000313" key="2">
    <source>
        <dbReference type="Proteomes" id="UP000440694"/>
    </source>
</evidence>
<accession>A0A6I3KHF1</accession>
<dbReference type="Gene3D" id="1.10.490.10">
    <property type="entry name" value="Globins"/>
    <property type="match status" value="1"/>
</dbReference>
<dbReference type="CDD" id="cd08916">
    <property type="entry name" value="TrHb3_P"/>
    <property type="match status" value="1"/>
</dbReference>
<dbReference type="SUPFAM" id="SSF46458">
    <property type="entry name" value="Globin-like"/>
    <property type="match status" value="1"/>
</dbReference>
<proteinExistence type="predicted"/>
<comment type="caution">
    <text evidence="1">The sequence shown here is derived from an EMBL/GenBank/DDBJ whole genome shotgun (WGS) entry which is preliminary data.</text>
</comment>
<protein>
    <submittedName>
        <fullName evidence="1">Preprotein translocase subunit TatC</fullName>
    </submittedName>
</protein>
<dbReference type="AlphaFoldDB" id="A0A6I3KHF1"/>
<dbReference type="EMBL" id="WMBQ01000001">
    <property type="protein sequence ID" value="MTD93709.1"/>
    <property type="molecule type" value="Genomic_DNA"/>
</dbReference>
<dbReference type="GO" id="GO:0020037">
    <property type="term" value="F:heme binding"/>
    <property type="evidence" value="ECO:0007669"/>
    <property type="project" value="InterPro"/>
</dbReference>
<keyword evidence="2" id="KW-1185">Reference proteome</keyword>
<dbReference type="RefSeq" id="WP_154738224.1">
    <property type="nucleotide sequence ID" value="NZ_WMBQ01000001.1"/>
</dbReference>
<evidence type="ECO:0000313" key="1">
    <source>
        <dbReference type="EMBL" id="MTD93709.1"/>
    </source>
</evidence>
<name>A0A6I3KHF1_9HYPH</name>
<dbReference type="Proteomes" id="UP000440694">
    <property type="component" value="Unassembled WGS sequence"/>
</dbReference>